<name>A0A2P8DMR0_9ACTN</name>
<accession>A0A2P8DMR0</accession>
<dbReference type="AlphaFoldDB" id="A0A2P8DMR0"/>
<protein>
    <submittedName>
        <fullName evidence="1">Uncharacterized protein</fullName>
    </submittedName>
</protein>
<evidence type="ECO:0000313" key="1">
    <source>
        <dbReference type="EMBL" id="PSK98496.1"/>
    </source>
</evidence>
<keyword evidence="2" id="KW-1185">Reference proteome</keyword>
<gene>
    <name evidence="1" type="ORF">CLV63_105170</name>
</gene>
<comment type="caution">
    <text evidence="1">The sequence shown here is derived from an EMBL/GenBank/DDBJ whole genome shotgun (WGS) entry which is preliminary data.</text>
</comment>
<dbReference type="RefSeq" id="WP_106582574.1">
    <property type="nucleotide sequence ID" value="NZ_PYGA01000005.1"/>
</dbReference>
<proteinExistence type="predicted"/>
<reference evidence="1 2" key="1">
    <citation type="submission" date="2018-03" db="EMBL/GenBank/DDBJ databases">
        <title>Genomic Encyclopedia of Archaeal and Bacterial Type Strains, Phase II (KMG-II): from individual species to whole genera.</title>
        <authorList>
            <person name="Goeker M."/>
        </authorList>
    </citation>
    <scope>NUCLEOTIDE SEQUENCE [LARGE SCALE GENOMIC DNA]</scope>
    <source>
        <strain evidence="1 2">DSM 45312</strain>
    </source>
</reference>
<sequence length="431" mass="46407">MAEDGTTVTELRGLAERLRTRLASRTTIDADAYRLLRDDSGALRPASDAAVALWEEGGGPWRDHHLAIARHSRLYADPPQDDASDRDEHYLAYWAKVHADDSFWDRMGEHLGAVMGAPFPAEVLRAVRARLPRDLLAPHSTLAEQALADHPGVAALHLAEIRDSGLPADAIAAARKDFAGDSVTGAVIAAGEGRHNDGLDLLAPRLAADPHNPDLVRAALFVARRRMETAVIEAGWSDRSPPFLKRVVGMLTGYRNALGGGTPAAEIADELARVEFFIGLELLQRHLGGNPGSATVLNGARTAADHIDRALALNPRLASVSRIYEDVAGCLTAALLTAAHAAHKLGHGDAAARRFLDRALRHPDAVVEEAVSRQLALIVVMDMTSNTVAELDLGEAVIARLGNDPGLSADWRMSTLPMMSTLIAQRRRWAR</sequence>
<organism evidence="1 2">
    <name type="scientific">Murinocardiopsis flavida</name>
    <dbReference type="NCBI Taxonomy" id="645275"/>
    <lineage>
        <taxon>Bacteria</taxon>
        <taxon>Bacillati</taxon>
        <taxon>Actinomycetota</taxon>
        <taxon>Actinomycetes</taxon>
        <taxon>Streptosporangiales</taxon>
        <taxon>Nocardiopsidaceae</taxon>
        <taxon>Murinocardiopsis</taxon>
    </lineage>
</organism>
<dbReference type="Proteomes" id="UP000240542">
    <property type="component" value="Unassembled WGS sequence"/>
</dbReference>
<dbReference type="EMBL" id="PYGA01000005">
    <property type="protein sequence ID" value="PSK98496.1"/>
    <property type="molecule type" value="Genomic_DNA"/>
</dbReference>
<evidence type="ECO:0000313" key="2">
    <source>
        <dbReference type="Proteomes" id="UP000240542"/>
    </source>
</evidence>
<dbReference type="OrthoDB" id="4349999at2"/>